<dbReference type="Proteomes" id="UP000077857">
    <property type="component" value="Unassembled WGS sequence"/>
</dbReference>
<protein>
    <recommendedName>
        <fullName evidence="8">L-ornithine N(alpha)-acyltransferase</fullName>
        <ecNumber evidence="7">2.3.2.30</ecNumber>
    </recommendedName>
</protein>
<dbReference type="PANTHER" id="PTHR37323">
    <property type="entry name" value="GCN5-RELATED N-ACETYLTRANSFERASE"/>
    <property type="match status" value="1"/>
</dbReference>
<dbReference type="AlphaFoldDB" id="A0A177N317"/>
<dbReference type="SUPFAM" id="SSF69593">
    <property type="entry name" value="Glycerol-3-phosphate (1)-acyltransferase"/>
    <property type="match status" value="1"/>
</dbReference>
<evidence type="ECO:0000256" key="7">
    <source>
        <dbReference type="ARBA" id="ARBA00039058"/>
    </source>
</evidence>
<dbReference type="InterPro" id="IPR016181">
    <property type="entry name" value="Acyl_CoA_acyltransferase"/>
</dbReference>
<feature type="domain" description="Phospholipid/glycerol acyltransferase" evidence="11">
    <location>
        <begin position="80"/>
        <end position="198"/>
    </location>
</feature>
<evidence type="ECO:0000313" key="12">
    <source>
        <dbReference type="EMBL" id="OAI12272.1"/>
    </source>
</evidence>
<name>A0A177N317_9GAMM</name>
<dbReference type="PANTHER" id="PTHR37323:SF1">
    <property type="entry name" value="L-ORNITHINE N(ALPHA)-ACYLTRANSFERASE"/>
    <property type="match status" value="1"/>
</dbReference>
<evidence type="ECO:0000256" key="8">
    <source>
        <dbReference type="ARBA" id="ARBA00039866"/>
    </source>
</evidence>
<dbReference type="SMART" id="SM00563">
    <property type="entry name" value="PlsC"/>
    <property type="match status" value="1"/>
</dbReference>
<dbReference type="CDD" id="cd07986">
    <property type="entry name" value="LPLAT_ACT14924-like"/>
    <property type="match status" value="1"/>
</dbReference>
<evidence type="ECO:0000256" key="9">
    <source>
        <dbReference type="ARBA" id="ARBA00045724"/>
    </source>
</evidence>
<evidence type="ECO:0000256" key="2">
    <source>
        <dbReference type="ARBA" id="ARBA00022516"/>
    </source>
</evidence>
<evidence type="ECO:0000256" key="1">
    <source>
        <dbReference type="ARBA" id="ARBA00005189"/>
    </source>
</evidence>
<reference evidence="12 13" key="1">
    <citation type="submission" date="2016-03" db="EMBL/GenBank/DDBJ databases">
        <authorList>
            <person name="Ploux O."/>
        </authorList>
    </citation>
    <scope>NUCLEOTIDE SEQUENCE [LARGE SCALE GENOMIC DNA]</scope>
    <source>
        <strain evidence="12 13">R-45378</strain>
    </source>
</reference>
<gene>
    <name evidence="12" type="ORF">A1507_01910</name>
</gene>
<dbReference type="RefSeq" id="WP_064041847.1">
    <property type="nucleotide sequence ID" value="NZ_LUUJ01000110.1"/>
</dbReference>
<comment type="pathway">
    <text evidence="1">Lipid metabolism.</text>
</comment>
<proteinExistence type="inferred from homology"/>
<evidence type="ECO:0000313" key="13">
    <source>
        <dbReference type="Proteomes" id="UP000077857"/>
    </source>
</evidence>
<keyword evidence="2" id="KW-0444">Lipid biosynthesis</keyword>
<sequence length="573" mass="65368">MIDAERILHETYPEFKLGKDNKLVVKALKKLIHEDDFNDVIRKNQHLRGFAFLDKLLKYFNFSYQVGNDSYNNIPAEGRLIIVANHPIGTLDGLALVKLIRSVRPDVRIVANRVLSHMEPLQSIFLPVDVLSEKKKFKDIYKTMIDALEHEEAVIFFPAGEVSRITPKGIRDGAWQSGFVKLARKTQAPVLPIYIKAKNSALFYSASTLYKPLGTMLLVKEMFNKKGQEIKFLVGAPVPHQALADSTETNKQLSQRFRKHVQNLGKKNKAPLFDTVATVVHPSDTKAIKKALFQSRLLGETRDGKKIFLYQFRDDCPVMQEIARLRELTFRTVEEGTGLAQDLDKFDIYYSHIVLWDDHDLEIVGAYRIGDGPAIMASHGIDGFYTQTLFDLRGEFVDYLPNSIELGRSFVQPRYWGQHSLDYLWYGIGAYLRERPDIKYLIGPVSISNAYPHAAKELIIGFYRQQFGAEQYQTKARKPFVISEAGQAFAASEFNADYSTSFKVLNSELKKLGVKVPTLYKQYVELCVDKGCHFIDFNIDPDFNNCIDSLIMVEVDKIAPKKRQRYIEKSLAG</sequence>
<evidence type="ECO:0000256" key="10">
    <source>
        <dbReference type="ARBA" id="ARBA00047785"/>
    </source>
</evidence>
<dbReference type="EMBL" id="LUUJ01000110">
    <property type="protein sequence ID" value="OAI12272.1"/>
    <property type="molecule type" value="Genomic_DNA"/>
</dbReference>
<keyword evidence="4" id="KW-0443">Lipid metabolism</keyword>
<keyword evidence="3 12" id="KW-0808">Transferase</keyword>
<evidence type="ECO:0000256" key="6">
    <source>
        <dbReference type="ARBA" id="ARBA00038095"/>
    </source>
</evidence>
<dbReference type="GO" id="GO:0006629">
    <property type="term" value="P:lipid metabolic process"/>
    <property type="evidence" value="ECO:0007669"/>
    <property type="project" value="UniProtKB-KW"/>
</dbReference>
<dbReference type="EC" id="2.3.2.30" evidence="7"/>
<dbReference type="Gene3D" id="3.40.630.30">
    <property type="match status" value="1"/>
</dbReference>
<dbReference type="InterPro" id="IPR002123">
    <property type="entry name" value="Plipid/glycerol_acylTrfase"/>
</dbReference>
<evidence type="ECO:0000256" key="5">
    <source>
        <dbReference type="ARBA" id="ARBA00023315"/>
    </source>
</evidence>
<comment type="caution">
    <text evidence="12">The sequence shown here is derived from an EMBL/GenBank/DDBJ whole genome shotgun (WGS) entry which is preliminary data.</text>
</comment>
<accession>A0A177N317</accession>
<comment type="catalytic activity">
    <reaction evidence="10">
        <text>a (3R)-hydroxyacyl-[ACP] + L-ornithine = a lyso-ornithine lipid + holo-[ACP] + H(+)</text>
        <dbReference type="Rhea" id="RHEA:20633"/>
        <dbReference type="Rhea" id="RHEA-COMP:9685"/>
        <dbReference type="Rhea" id="RHEA-COMP:9945"/>
        <dbReference type="ChEBI" id="CHEBI:15378"/>
        <dbReference type="ChEBI" id="CHEBI:46911"/>
        <dbReference type="ChEBI" id="CHEBI:64479"/>
        <dbReference type="ChEBI" id="CHEBI:78827"/>
        <dbReference type="ChEBI" id="CHEBI:138482"/>
        <dbReference type="EC" id="2.3.2.30"/>
    </reaction>
    <physiologicalReaction direction="left-to-right" evidence="10">
        <dbReference type="Rhea" id="RHEA:20634"/>
    </physiologicalReaction>
</comment>
<dbReference type="SUPFAM" id="SSF55729">
    <property type="entry name" value="Acyl-CoA N-acyltransferases (Nat)"/>
    <property type="match status" value="1"/>
</dbReference>
<comment type="function">
    <text evidence="9">Catalyzes the first step in the biosynthesis of ornithine lipids, which are phosphorus-free membrane lipids. Catalyzes the 3-hydroxyacyl-acyl carrier protein-dependent acylation of ornithine to form lyso-ornithine lipid (LOL).</text>
</comment>
<keyword evidence="5 12" id="KW-0012">Acyltransferase</keyword>
<dbReference type="Pfam" id="PF19576">
    <property type="entry name" value="Acyltransf_2"/>
    <property type="match status" value="1"/>
</dbReference>
<dbReference type="GO" id="GO:0043810">
    <property type="term" value="F:ornithine-acyl [acyl carrier protein] N-acyltransferase activity"/>
    <property type="evidence" value="ECO:0007669"/>
    <property type="project" value="UniProtKB-EC"/>
</dbReference>
<organism evidence="12 13">
    <name type="scientific">Methylomonas koyamae</name>
    <dbReference type="NCBI Taxonomy" id="702114"/>
    <lineage>
        <taxon>Bacteria</taxon>
        <taxon>Pseudomonadati</taxon>
        <taxon>Pseudomonadota</taxon>
        <taxon>Gammaproteobacteria</taxon>
        <taxon>Methylococcales</taxon>
        <taxon>Methylococcaceae</taxon>
        <taxon>Methylomonas</taxon>
    </lineage>
</organism>
<dbReference type="OrthoDB" id="1113830at2"/>
<evidence type="ECO:0000259" key="11">
    <source>
        <dbReference type="SMART" id="SM00563"/>
    </source>
</evidence>
<evidence type="ECO:0000256" key="3">
    <source>
        <dbReference type="ARBA" id="ARBA00022679"/>
    </source>
</evidence>
<dbReference type="Pfam" id="PF13444">
    <property type="entry name" value="Acetyltransf_5"/>
    <property type="match status" value="1"/>
</dbReference>
<comment type="similarity">
    <text evidence="6">Belongs to the acetyltransferase family. OlsB subfamily.</text>
</comment>
<evidence type="ECO:0000256" key="4">
    <source>
        <dbReference type="ARBA" id="ARBA00023098"/>
    </source>
</evidence>
<dbReference type="InterPro" id="IPR045746">
    <property type="entry name" value="ACT14924-like_Acyltransf_dom"/>
</dbReference>
<dbReference type="InterPro" id="IPR052351">
    <property type="entry name" value="Ornithine_N-alpha-AT"/>
</dbReference>